<feature type="signal peptide" evidence="8">
    <location>
        <begin position="1"/>
        <end position="24"/>
    </location>
</feature>
<keyword evidence="12" id="KW-1185">Reference proteome</keyword>
<comment type="similarity">
    <text evidence="2">Belongs to the GerABKC lipoprotein family.</text>
</comment>
<feature type="domain" description="Spore germination protein N-terminal" evidence="10">
    <location>
        <begin position="23"/>
        <end position="199"/>
    </location>
</feature>
<evidence type="ECO:0000256" key="4">
    <source>
        <dbReference type="ARBA" id="ARBA00022729"/>
    </source>
</evidence>
<feature type="chain" id="PRO_5045284513" evidence="8">
    <location>
        <begin position="25"/>
        <end position="382"/>
    </location>
</feature>
<dbReference type="Pfam" id="PF05504">
    <property type="entry name" value="Spore_GerAC"/>
    <property type="match status" value="1"/>
</dbReference>
<dbReference type="PANTHER" id="PTHR35789:SF1">
    <property type="entry name" value="SPORE GERMINATION PROTEIN B3"/>
    <property type="match status" value="1"/>
</dbReference>
<evidence type="ECO:0000259" key="10">
    <source>
        <dbReference type="Pfam" id="PF25198"/>
    </source>
</evidence>
<proteinExistence type="inferred from homology"/>
<reference evidence="11 12" key="1">
    <citation type="submission" date="2020-08" db="EMBL/GenBank/DDBJ databases">
        <title>A Genomic Blueprint of the Chicken Gut Microbiome.</title>
        <authorList>
            <person name="Gilroy R."/>
            <person name="Ravi A."/>
            <person name="Getino M."/>
            <person name="Pursley I."/>
            <person name="Horton D.L."/>
            <person name="Alikhan N.-F."/>
            <person name="Baker D."/>
            <person name="Gharbi K."/>
            <person name="Hall N."/>
            <person name="Watson M."/>
            <person name="Adriaenssens E.M."/>
            <person name="Foster-Nyarko E."/>
            <person name="Jarju S."/>
            <person name="Secka A."/>
            <person name="Antonio M."/>
            <person name="Oren A."/>
            <person name="Chaudhuri R."/>
            <person name="La Ragione R.M."/>
            <person name="Hildebrand F."/>
            <person name="Pallen M.J."/>
        </authorList>
    </citation>
    <scope>NUCLEOTIDE SEQUENCE [LARGE SCALE GENOMIC DNA]</scope>
    <source>
        <strain evidence="11 12">Sa2BUA9</strain>
    </source>
</reference>
<dbReference type="InterPro" id="IPR038501">
    <property type="entry name" value="Spore_GerAC_C_sf"/>
</dbReference>
<accession>A0ABR8R788</accession>
<dbReference type="NCBIfam" id="TIGR02887">
    <property type="entry name" value="spore_ger_x_C"/>
    <property type="match status" value="1"/>
</dbReference>
<keyword evidence="3" id="KW-0309">Germination</keyword>
<protein>
    <submittedName>
        <fullName evidence="11">Ger(X)C family spore germination protein</fullName>
    </submittedName>
</protein>
<dbReference type="RefSeq" id="WP_144535569.1">
    <property type="nucleotide sequence ID" value="NZ_JACSQO010000002.1"/>
</dbReference>
<dbReference type="Pfam" id="PF25198">
    <property type="entry name" value="Spore_GerAC_N"/>
    <property type="match status" value="1"/>
</dbReference>
<keyword evidence="7" id="KW-0449">Lipoprotein</keyword>
<comment type="caution">
    <text evidence="11">The sequence shown here is derived from an EMBL/GenBank/DDBJ whole genome shotgun (WGS) entry which is preliminary data.</text>
</comment>
<keyword evidence="5" id="KW-0472">Membrane</keyword>
<name>A0ABR8R788_9BACI</name>
<evidence type="ECO:0000256" key="7">
    <source>
        <dbReference type="ARBA" id="ARBA00023288"/>
    </source>
</evidence>
<feature type="domain" description="Spore germination GerAC-like C-terminal" evidence="9">
    <location>
        <begin position="217"/>
        <end position="367"/>
    </location>
</feature>
<evidence type="ECO:0000256" key="6">
    <source>
        <dbReference type="ARBA" id="ARBA00023139"/>
    </source>
</evidence>
<gene>
    <name evidence="11" type="ORF">H9650_05955</name>
</gene>
<dbReference type="PANTHER" id="PTHR35789">
    <property type="entry name" value="SPORE GERMINATION PROTEIN B3"/>
    <property type="match status" value="1"/>
</dbReference>
<dbReference type="InterPro" id="IPR057336">
    <property type="entry name" value="GerAC_N"/>
</dbReference>
<dbReference type="EMBL" id="JACSQO010000002">
    <property type="protein sequence ID" value="MBD7943658.1"/>
    <property type="molecule type" value="Genomic_DNA"/>
</dbReference>
<keyword evidence="6" id="KW-0564">Palmitate</keyword>
<organism evidence="11 12">
    <name type="scientific">Psychrobacillus faecigallinarum</name>
    <dbReference type="NCBI Taxonomy" id="2762235"/>
    <lineage>
        <taxon>Bacteria</taxon>
        <taxon>Bacillati</taxon>
        <taxon>Bacillota</taxon>
        <taxon>Bacilli</taxon>
        <taxon>Bacillales</taxon>
        <taxon>Bacillaceae</taxon>
        <taxon>Psychrobacillus</taxon>
    </lineage>
</organism>
<evidence type="ECO:0000256" key="2">
    <source>
        <dbReference type="ARBA" id="ARBA00007886"/>
    </source>
</evidence>
<evidence type="ECO:0000259" key="9">
    <source>
        <dbReference type="Pfam" id="PF05504"/>
    </source>
</evidence>
<sequence length="382" mass="44546">MKRRIKQFCIICCLLPLLTSCWDADEPNKIRYIYGVGIDYKDGKYEIYAQIVDFINIAKTDQPIQDAIQAEVGRAKGNTVEEAFFELYQSMDLKLFWGHMTYLVFSEEALKEGRANTIINSFLRYREIRYQTWIYATKDSVEDVLLLDPLFNNALTRLKLADPMNSYQQESFIEPIDFRKLVIRLNEPSHEVNIPYIKIDDKWNSNKEKDKLPKFDGIGILTPKDLKGFVTGDKINGLQWMSKETKRGEITVPREDEFVTIVIDNLKIDVEPKIQGEEVKFDIKLNMNALLSGFEGTITEKEVRSFVKKQIKKEVEETYLEGLDIDVDIYRLSEYMYRKDLEAWKKVQKDGKVPLTENSISNLTVDVNKVYSGRKSFRETVE</sequence>
<comment type="subcellular location">
    <subcellularLocation>
        <location evidence="1">Membrane</location>
        <topology evidence="1">Lipid-anchor</topology>
    </subcellularLocation>
</comment>
<keyword evidence="4 8" id="KW-0732">Signal</keyword>
<evidence type="ECO:0000256" key="1">
    <source>
        <dbReference type="ARBA" id="ARBA00004635"/>
    </source>
</evidence>
<dbReference type="InterPro" id="IPR046953">
    <property type="entry name" value="Spore_GerAC-like_C"/>
</dbReference>
<evidence type="ECO:0000313" key="12">
    <source>
        <dbReference type="Proteomes" id="UP000640786"/>
    </source>
</evidence>
<evidence type="ECO:0000256" key="3">
    <source>
        <dbReference type="ARBA" id="ARBA00022544"/>
    </source>
</evidence>
<evidence type="ECO:0000256" key="5">
    <source>
        <dbReference type="ARBA" id="ARBA00023136"/>
    </source>
</evidence>
<evidence type="ECO:0000256" key="8">
    <source>
        <dbReference type="SAM" id="SignalP"/>
    </source>
</evidence>
<dbReference type="PROSITE" id="PS51257">
    <property type="entry name" value="PROKAR_LIPOPROTEIN"/>
    <property type="match status" value="1"/>
</dbReference>
<dbReference type="Gene3D" id="3.30.300.210">
    <property type="entry name" value="Nutrient germinant receptor protein C, domain 3"/>
    <property type="match status" value="1"/>
</dbReference>
<dbReference type="InterPro" id="IPR008844">
    <property type="entry name" value="Spore_GerAC-like"/>
</dbReference>
<evidence type="ECO:0000313" key="11">
    <source>
        <dbReference type="EMBL" id="MBD7943658.1"/>
    </source>
</evidence>
<dbReference type="Proteomes" id="UP000640786">
    <property type="component" value="Unassembled WGS sequence"/>
</dbReference>